<organism evidence="2 3">
    <name type="scientific">Kribbella koreensis</name>
    <dbReference type="NCBI Taxonomy" id="57909"/>
    <lineage>
        <taxon>Bacteria</taxon>
        <taxon>Bacillati</taxon>
        <taxon>Actinomycetota</taxon>
        <taxon>Actinomycetes</taxon>
        <taxon>Propionibacteriales</taxon>
        <taxon>Kribbellaceae</taxon>
        <taxon>Kribbella</taxon>
    </lineage>
</organism>
<evidence type="ECO:0000259" key="1">
    <source>
        <dbReference type="Pfam" id="PF01494"/>
    </source>
</evidence>
<dbReference type="PANTHER" id="PTHR46865:SF2">
    <property type="entry name" value="MONOOXYGENASE"/>
    <property type="match status" value="1"/>
</dbReference>
<keyword evidence="2" id="KW-0560">Oxidoreductase</keyword>
<dbReference type="Gene3D" id="3.30.9.10">
    <property type="entry name" value="D-Amino Acid Oxidase, subunit A, domain 2"/>
    <property type="match status" value="1"/>
</dbReference>
<dbReference type="InterPro" id="IPR051704">
    <property type="entry name" value="FAD_aromatic-hydroxylase"/>
</dbReference>
<dbReference type="PRINTS" id="PR00420">
    <property type="entry name" value="RNGMNOXGNASE"/>
</dbReference>
<proteinExistence type="predicted"/>
<keyword evidence="2" id="KW-0503">Monooxygenase</keyword>
<dbReference type="InterPro" id="IPR036188">
    <property type="entry name" value="FAD/NAD-bd_sf"/>
</dbReference>
<dbReference type="Proteomes" id="UP001500542">
    <property type="component" value="Unassembled WGS sequence"/>
</dbReference>
<dbReference type="SUPFAM" id="SSF51905">
    <property type="entry name" value="FAD/NAD(P)-binding domain"/>
    <property type="match status" value="1"/>
</dbReference>
<evidence type="ECO:0000313" key="2">
    <source>
        <dbReference type="EMBL" id="GAA0960425.1"/>
    </source>
</evidence>
<reference evidence="3" key="1">
    <citation type="journal article" date="2019" name="Int. J. Syst. Evol. Microbiol.">
        <title>The Global Catalogue of Microorganisms (GCM) 10K type strain sequencing project: providing services to taxonomists for standard genome sequencing and annotation.</title>
        <authorList>
            <consortium name="The Broad Institute Genomics Platform"/>
            <consortium name="The Broad Institute Genome Sequencing Center for Infectious Disease"/>
            <person name="Wu L."/>
            <person name="Ma J."/>
        </authorList>
    </citation>
    <scope>NUCLEOTIDE SEQUENCE [LARGE SCALE GENOMIC DNA]</scope>
    <source>
        <strain evidence="3">JCM 10977</strain>
    </source>
</reference>
<accession>A0ABP4C5Z0</accession>
<comment type="caution">
    <text evidence="2">The sequence shown here is derived from an EMBL/GenBank/DDBJ whole genome shotgun (WGS) entry which is preliminary data.</text>
</comment>
<feature type="domain" description="FAD-binding" evidence="1">
    <location>
        <begin position="5"/>
        <end position="330"/>
    </location>
</feature>
<protein>
    <submittedName>
        <fullName evidence="2">FAD-dependent monooxygenase</fullName>
    </submittedName>
</protein>
<dbReference type="Pfam" id="PF01494">
    <property type="entry name" value="FAD_binding_3"/>
    <property type="match status" value="1"/>
</dbReference>
<keyword evidence="3" id="KW-1185">Reference proteome</keyword>
<dbReference type="EMBL" id="BAAAHK010000021">
    <property type="protein sequence ID" value="GAA0960425.1"/>
    <property type="molecule type" value="Genomic_DNA"/>
</dbReference>
<evidence type="ECO:0000313" key="3">
    <source>
        <dbReference type="Proteomes" id="UP001500542"/>
    </source>
</evidence>
<dbReference type="PANTHER" id="PTHR46865">
    <property type="entry name" value="OXIDOREDUCTASE-RELATED"/>
    <property type="match status" value="1"/>
</dbReference>
<dbReference type="InterPro" id="IPR002938">
    <property type="entry name" value="FAD-bd"/>
</dbReference>
<dbReference type="RefSeq" id="WP_343982076.1">
    <property type="nucleotide sequence ID" value="NZ_BAAAHK010000021.1"/>
</dbReference>
<name>A0ABP4C5Z0_9ACTN</name>
<dbReference type="GO" id="GO:0004497">
    <property type="term" value="F:monooxygenase activity"/>
    <property type="evidence" value="ECO:0007669"/>
    <property type="project" value="UniProtKB-KW"/>
</dbReference>
<gene>
    <name evidence="2" type="ORF">GCM10009554_75490</name>
</gene>
<sequence>MTNKTVLISGASVAGPALAFWLERFGYTPTVVERAPEPRPGGYAVDFRGASLKVLERMGLLDQVRAKATELGELTYVNEAGKPVAVMKSTVLSGELEVLRGDLVEILYDATRAKVEYLFDDSITTLRQDETGVDVTFERSGSRRFDLVIGADGLHSNVRRIAFGPESQYIHDLGYYNSVFTVPNHLGLDHTARFVNVPGKTAGTYSARDNTEAKALFYFTSEPLKYDRHDAAAQQRILTDAFAGVGWEVPRLLSGIAGSPDWYFDSVSQIKMPSYSIGRISLVGDAGYCASPLSGMGTSLAIVGAYVLAGELAAAGGDHVLGLPAYEERMRGFVKACQKQGKDSGQWFVPGSKAFLRIRNLNFKLLPYLPWRKLIDELPLKVGNSIELPDYSVNASADLPQQPGAQQR</sequence>
<dbReference type="Gene3D" id="3.50.50.60">
    <property type="entry name" value="FAD/NAD(P)-binding domain"/>
    <property type="match status" value="1"/>
</dbReference>